<dbReference type="OrthoDB" id="244068at2"/>
<dbReference type="AlphaFoldDB" id="A0A5C6BZL3"/>
<feature type="region of interest" description="Disordered" evidence="1">
    <location>
        <begin position="115"/>
        <end position="183"/>
    </location>
</feature>
<feature type="compositionally biased region" description="Polar residues" evidence="1">
    <location>
        <begin position="133"/>
        <end position="151"/>
    </location>
</feature>
<feature type="compositionally biased region" description="Low complexity" evidence="1">
    <location>
        <begin position="291"/>
        <end position="310"/>
    </location>
</feature>
<dbReference type="EMBL" id="SJPU01000002">
    <property type="protein sequence ID" value="TWU16861.1"/>
    <property type="molecule type" value="Genomic_DNA"/>
</dbReference>
<name>A0A5C6BZL3_9BACT</name>
<gene>
    <name evidence="3" type="ORF">Poly21_40680</name>
</gene>
<sequence>MPGPSIQQLLGLPSDITQPNAYQVFGLALGESDQAVISTAIERRIKTIKQAKSASEPDTWMQAVRAVQAAQKVLVDPEQKAALDAKYGILNEPAPTPTAPVAATDPLAALLPGTHAASTRGDTTPVPQPMGIPQSTGNPQTKDTSQATGTPPGSAPHPAATPMVAQPQPLRVTDQRRTRRRRGSGGLIVGSMVLTSLGLIVAGLAYMYFNGGSVQVVKNSNGFQVNTGSATAQPDGSRVAAPQPASAEPRGDGILNPPPPAQQRPPQQAAAPENAPSTDNDDAPAMPPAMPMQDAPTTTTTTGMASTEQTPAPPTPPTSTPPGPEQMAAAEAAIAAARDAITTPDWAQMKSLAETAEKQAVSAEQKQTAQTLYQFADLATHYRSAVQKAMSELVAGNEFNLTESLTFLVQKSSAQQITLYRNKREYSYTLDELPLSVADALAPFGMNVSTPEGQAAQAVYQVISPKTTPGHRAQSIEILRGLSAVPGADPQKLADFIASLETP</sequence>
<keyword evidence="2" id="KW-0812">Transmembrane</keyword>
<organism evidence="3 4">
    <name type="scientific">Allorhodopirellula heiligendammensis</name>
    <dbReference type="NCBI Taxonomy" id="2714739"/>
    <lineage>
        <taxon>Bacteria</taxon>
        <taxon>Pseudomonadati</taxon>
        <taxon>Planctomycetota</taxon>
        <taxon>Planctomycetia</taxon>
        <taxon>Pirellulales</taxon>
        <taxon>Pirellulaceae</taxon>
        <taxon>Allorhodopirellula</taxon>
    </lineage>
</organism>
<protein>
    <submittedName>
        <fullName evidence="3">Uncharacterized protein</fullName>
    </submittedName>
</protein>
<proteinExistence type="predicted"/>
<dbReference type="Proteomes" id="UP000319908">
    <property type="component" value="Unassembled WGS sequence"/>
</dbReference>
<keyword evidence="4" id="KW-1185">Reference proteome</keyword>
<feature type="region of interest" description="Disordered" evidence="1">
    <location>
        <begin position="227"/>
        <end position="326"/>
    </location>
</feature>
<evidence type="ECO:0000256" key="2">
    <source>
        <dbReference type="SAM" id="Phobius"/>
    </source>
</evidence>
<evidence type="ECO:0000313" key="4">
    <source>
        <dbReference type="Proteomes" id="UP000319908"/>
    </source>
</evidence>
<feature type="compositionally biased region" description="Pro residues" evidence="1">
    <location>
        <begin position="311"/>
        <end position="324"/>
    </location>
</feature>
<accession>A0A5C6BZL3</accession>
<keyword evidence="2" id="KW-1133">Transmembrane helix</keyword>
<evidence type="ECO:0000256" key="1">
    <source>
        <dbReference type="SAM" id="MobiDB-lite"/>
    </source>
</evidence>
<evidence type="ECO:0000313" key="3">
    <source>
        <dbReference type="EMBL" id="TWU16861.1"/>
    </source>
</evidence>
<reference evidence="3 4" key="1">
    <citation type="journal article" date="2020" name="Antonie Van Leeuwenhoek">
        <title>Rhodopirellula heiligendammensis sp. nov., Rhodopirellula pilleata sp. nov., and Rhodopirellula solitaria sp. nov. isolated from natural or artificial marine surfaces in Northern Germany and California, USA, and emended description of the genus Rhodopirellula.</title>
        <authorList>
            <person name="Kallscheuer N."/>
            <person name="Wiegand S."/>
            <person name="Jogler M."/>
            <person name="Boedeker C."/>
            <person name="Peeters S.H."/>
            <person name="Rast P."/>
            <person name="Heuer A."/>
            <person name="Jetten M.S.M."/>
            <person name="Rohde M."/>
            <person name="Jogler C."/>
        </authorList>
    </citation>
    <scope>NUCLEOTIDE SEQUENCE [LARGE SCALE GENOMIC DNA]</scope>
    <source>
        <strain evidence="3 4">Poly21</strain>
    </source>
</reference>
<dbReference type="RefSeq" id="WP_146408407.1">
    <property type="nucleotide sequence ID" value="NZ_SJPU01000002.1"/>
</dbReference>
<keyword evidence="2" id="KW-0472">Membrane</keyword>
<feature type="transmembrane region" description="Helical" evidence="2">
    <location>
        <begin position="186"/>
        <end position="209"/>
    </location>
</feature>
<comment type="caution">
    <text evidence="3">The sequence shown here is derived from an EMBL/GenBank/DDBJ whole genome shotgun (WGS) entry which is preliminary data.</text>
</comment>